<keyword evidence="5 14" id="KW-0812">Transmembrane</keyword>
<comment type="similarity">
    <text evidence="2 13">Belongs to the sodium:solute symporter (SSF) (TC 2.A.21) family.</text>
</comment>
<evidence type="ECO:0000256" key="2">
    <source>
        <dbReference type="ARBA" id="ARBA00006434"/>
    </source>
</evidence>
<dbReference type="NCBIfam" id="TIGR00813">
    <property type="entry name" value="sss"/>
    <property type="match status" value="1"/>
</dbReference>
<organism evidence="15 16">
    <name type="scientific">Clavelina lepadiformis</name>
    <name type="common">Light-bulb sea squirt</name>
    <name type="synonym">Ascidia lepadiformis</name>
    <dbReference type="NCBI Taxonomy" id="159417"/>
    <lineage>
        <taxon>Eukaryota</taxon>
        <taxon>Metazoa</taxon>
        <taxon>Chordata</taxon>
        <taxon>Tunicata</taxon>
        <taxon>Ascidiacea</taxon>
        <taxon>Aplousobranchia</taxon>
        <taxon>Clavelinidae</taxon>
        <taxon>Clavelina</taxon>
    </lineage>
</organism>
<dbReference type="CDD" id="cd11492">
    <property type="entry name" value="SLC5sbd_NIS-SMVT"/>
    <property type="match status" value="1"/>
</dbReference>
<evidence type="ECO:0000256" key="6">
    <source>
        <dbReference type="ARBA" id="ARBA00022989"/>
    </source>
</evidence>
<feature type="transmembrane region" description="Helical" evidence="14">
    <location>
        <begin position="138"/>
        <end position="160"/>
    </location>
</feature>
<feature type="transmembrane region" description="Helical" evidence="14">
    <location>
        <begin position="250"/>
        <end position="268"/>
    </location>
</feature>
<evidence type="ECO:0000256" key="13">
    <source>
        <dbReference type="RuleBase" id="RU362091"/>
    </source>
</evidence>
<dbReference type="PROSITE" id="PS00456">
    <property type="entry name" value="NA_SOLUT_SYMP_1"/>
    <property type="match status" value="1"/>
</dbReference>
<dbReference type="Proteomes" id="UP001642483">
    <property type="component" value="Unassembled WGS sequence"/>
</dbReference>
<evidence type="ECO:0000256" key="7">
    <source>
        <dbReference type="ARBA" id="ARBA00023053"/>
    </source>
</evidence>
<accession>A0ABP0FX65</accession>
<name>A0ABP0FX65_CLALP</name>
<dbReference type="EMBL" id="CAWYQH010000097">
    <property type="protein sequence ID" value="CAK8683322.1"/>
    <property type="molecule type" value="Genomic_DNA"/>
</dbReference>
<dbReference type="InterPro" id="IPR051163">
    <property type="entry name" value="Sodium:Solute_Symporter_SSF"/>
</dbReference>
<feature type="transmembrane region" description="Helical" evidence="14">
    <location>
        <begin position="24"/>
        <end position="43"/>
    </location>
</feature>
<evidence type="ECO:0000256" key="1">
    <source>
        <dbReference type="ARBA" id="ARBA00004651"/>
    </source>
</evidence>
<keyword evidence="8" id="KW-0406">Ion transport</keyword>
<dbReference type="PANTHER" id="PTHR42985:SF45">
    <property type="entry name" value="SODIUM_IODIDE COTRANSPORTER-LIKE"/>
    <property type="match status" value="1"/>
</dbReference>
<feature type="transmembrane region" description="Helical" evidence="14">
    <location>
        <begin position="64"/>
        <end position="82"/>
    </location>
</feature>
<dbReference type="InterPro" id="IPR001734">
    <property type="entry name" value="Na/solute_symporter"/>
</dbReference>
<feature type="transmembrane region" description="Helical" evidence="14">
    <location>
        <begin position="421"/>
        <end position="442"/>
    </location>
</feature>
<dbReference type="PANTHER" id="PTHR42985">
    <property type="entry name" value="SODIUM-COUPLED MONOCARBOXYLATE TRANSPORTER"/>
    <property type="match status" value="1"/>
</dbReference>
<evidence type="ECO:0000256" key="14">
    <source>
        <dbReference type="SAM" id="Phobius"/>
    </source>
</evidence>
<evidence type="ECO:0000256" key="12">
    <source>
        <dbReference type="ARBA" id="ARBA00036099"/>
    </source>
</evidence>
<evidence type="ECO:0000256" key="9">
    <source>
        <dbReference type="ARBA" id="ARBA00023136"/>
    </source>
</evidence>
<sequence>MASTTSSSIIYTANSEKTFHVADYVIFGALFLVSALIGLYFAIADRNKKSTENYSLAGRSLSGWPVALSLTASFMSAITVLGTPAEVYTFGTMFWWFFLSYTLVAIITANVFLPVFYKLGVSTTYEYLEMRFNRAVRLAATCTFVVQTVIYMGMVMYMPALALNKVTGLSLVVSIVSTALVCIFYTSIGGMKAVVWNDVVQCIVMWIGFAAIIGKGSMDVGGLNRVFEIASEGGRIDFFHFEVDPRIRHSFWSILIGGTLMWLSVYAINQSMIQRCLSCYSLGQAKLSLYLNDIGLFLVLGLACMSGLVMYAVYHSCDPLTSGKVTKSDQLIPYLVMDILSVAPGVPGLLVASAFSGTLSTVSTGINALACTTWIDLLKPCLPNITAYRAVLLSKILVVVYGLLGLGVAFLASLMDKILTMALKMFGVIGGPMLGLFCLAFFTPFANSKGALSGLFIGLAAGIWLTIGSFIYPPLEEFTRPLPIATYGCEALNITIPLAEAKNVTTQYDSVLGNTLYALSYCHYSTFLVLITWGVGIIISLFTGGWAEKKYVDPKLLAYPGDTCCCIGTTGCFVKHKKDAYTHGKRQDEIILDNADGRGGQPLLEK</sequence>
<reference evidence="15 16" key="1">
    <citation type="submission" date="2024-02" db="EMBL/GenBank/DDBJ databases">
        <authorList>
            <person name="Daric V."/>
            <person name="Darras S."/>
        </authorList>
    </citation>
    <scope>NUCLEOTIDE SEQUENCE [LARGE SCALE GENOMIC DNA]</scope>
</reference>
<dbReference type="Gene3D" id="1.20.1730.10">
    <property type="entry name" value="Sodium/glucose cotransporter"/>
    <property type="match status" value="1"/>
</dbReference>
<comment type="caution">
    <text evidence="15">The sequence shown here is derived from an EMBL/GenBank/DDBJ whole genome shotgun (WGS) entry which is preliminary data.</text>
</comment>
<keyword evidence="3" id="KW-0813">Transport</keyword>
<evidence type="ECO:0000256" key="11">
    <source>
        <dbReference type="ARBA" id="ARBA00023201"/>
    </source>
</evidence>
<keyword evidence="7" id="KW-0915">Sodium</keyword>
<proteinExistence type="inferred from homology"/>
<evidence type="ECO:0000256" key="4">
    <source>
        <dbReference type="ARBA" id="ARBA00022475"/>
    </source>
</evidence>
<evidence type="ECO:0000313" key="16">
    <source>
        <dbReference type="Proteomes" id="UP001642483"/>
    </source>
</evidence>
<gene>
    <name evidence="15" type="ORF">CVLEPA_LOCUS14406</name>
</gene>
<evidence type="ECO:0000256" key="10">
    <source>
        <dbReference type="ARBA" id="ARBA00023180"/>
    </source>
</evidence>
<feature type="transmembrane region" description="Helical" evidence="14">
    <location>
        <begin position="166"/>
        <end position="186"/>
    </location>
</feature>
<comment type="catalytic activity">
    <reaction evidence="12">
        <text>iodide(out) + 2 Na(+)(out) = iodide(in) + 2 Na(+)(in)</text>
        <dbReference type="Rhea" id="RHEA:71207"/>
        <dbReference type="ChEBI" id="CHEBI:16382"/>
        <dbReference type="ChEBI" id="CHEBI:29101"/>
    </reaction>
</comment>
<dbReference type="PROSITE" id="PS50283">
    <property type="entry name" value="NA_SOLUT_SYMP_3"/>
    <property type="match status" value="1"/>
</dbReference>
<feature type="transmembrane region" description="Helical" evidence="14">
    <location>
        <begin position="334"/>
        <end position="355"/>
    </location>
</feature>
<feature type="transmembrane region" description="Helical" evidence="14">
    <location>
        <begin position="289"/>
        <end position="314"/>
    </location>
</feature>
<feature type="transmembrane region" description="Helical" evidence="14">
    <location>
        <begin position="524"/>
        <end position="547"/>
    </location>
</feature>
<protein>
    <submittedName>
        <fullName evidence="15">Uncharacterized protein</fullName>
    </submittedName>
</protein>
<keyword evidence="16" id="KW-1185">Reference proteome</keyword>
<keyword evidence="6 14" id="KW-1133">Transmembrane helix</keyword>
<keyword evidence="4" id="KW-1003">Cell membrane</keyword>
<dbReference type="InterPro" id="IPR038377">
    <property type="entry name" value="Na/Glc_symporter_sf"/>
</dbReference>
<feature type="transmembrane region" description="Helical" evidence="14">
    <location>
        <begin position="454"/>
        <end position="472"/>
    </location>
</feature>
<evidence type="ECO:0000256" key="5">
    <source>
        <dbReference type="ARBA" id="ARBA00022692"/>
    </source>
</evidence>
<comment type="subcellular location">
    <subcellularLocation>
        <location evidence="1">Cell membrane</location>
        <topology evidence="1">Multi-pass membrane protein</topology>
    </subcellularLocation>
</comment>
<dbReference type="InterPro" id="IPR018212">
    <property type="entry name" value="Na/solute_symporter_CS"/>
</dbReference>
<evidence type="ECO:0000256" key="3">
    <source>
        <dbReference type="ARBA" id="ARBA00022448"/>
    </source>
</evidence>
<keyword evidence="10" id="KW-0325">Glycoprotein</keyword>
<feature type="transmembrane region" description="Helical" evidence="14">
    <location>
        <begin position="396"/>
        <end position="415"/>
    </location>
</feature>
<feature type="transmembrane region" description="Helical" evidence="14">
    <location>
        <begin position="193"/>
        <end position="213"/>
    </location>
</feature>
<evidence type="ECO:0000256" key="8">
    <source>
        <dbReference type="ARBA" id="ARBA00023065"/>
    </source>
</evidence>
<keyword evidence="11" id="KW-0739">Sodium transport</keyword>
<keyword evidence="9 14" id="KW-0472">Membrane</keyword>
<evidence type="ECO:0000313" key="15">
    <source>
        <dbReference type="EMBL" id="CAK8683322.1"/>
    </source>
</evidence>
<feature type="transmembrane region" description="Helical" evidence="14">
    <location>
        <begin position="94"/>
        <end position="117"/>
    </location>
</feature>
<dbReference type="Pfam" id="PF00474">
    <property type="entry name" value="SSF"/>
    <property type="match status" value="1"/>
</dbReference>